<reference evidence="2" key="1">
    <citation type="journal article" date="2013" name="Int. J. Syst. Evol. Microbiol.">
        <title>Polycladomyces abyssicola gen. nov., sp. nov., a thermophilic filamentous bacterium isolated from hemipelagic sediment.</title>
        <authorList>
            <person name="Tsubouchi T."/>
            <person name="Shimane Y."/>
            <person name="Mori K."/>
            <person name="Usui K."/>
            <person name="Hiraki T."/>
            <person name="Tame A."/>
            <person name="Uematsu K."/>
            <person name="Maruyama T."/>
            <person name="Hatada Y."/>
        </authorList>
    </citation>
    <scope>NUCLEOTIDE SEQUENCE</scope>
    <source>
        <strain evidence="2">JIR-001</strain>
    </source>
</reference>
<keyword evidence="3" id="KW-1185">Reference proteome</keyword>
<accession>A0A8D5UE61</accession>
<gene>
    <name evidence="2" type="primary">lipC</name>
    <name evidence="2" type="ORF">JIR001_12830</name>
</gene>
<organism evidence="2 3">
    <name type="scientific">Polycladomyces abyssicola</name>
    <dbReference type="NCBI Taxonomy" id="1125966"/>
    <lineage>
        <taxon>Bacteria</taxon>
        <taxon>Bacillati</taxon>
        <taxon>Bacillota</taxon>
        <taxon>Bacilli</taxon>
        <taxon>Bacillales</taxon>
        <taxon>Thermoactinomycetaceae</taxon>
        <taxon>Polycladomyces</taxon>
    </lineage>
</organism>
<dbReference type="GO" id="GO:0004622">
    <property type="term" value="F:phosphatidylcholine lysophospholipase activity"/>
    <property type="evidence" value="ECO:0007669"/>
    <property type="project" value="TreeGrafter"/>
</dbReference>
<dbReference type="Proteomes" id="UP000677436">
    <property type="component" value="Chromosome"/>
</dbReference>
<dbReference type="EMBL" id="AP024601">
    <property type="protein sequence ID" value="BCU81500.1"/>
    <property type="molecule type" value="Genomic_DNA"/>
</dbReference>
<dbReference type="InterPro" id="IPR013830">
    <property type="entry name" value="SGNH_hydro"/>
</dbReference>
<dbReference type="InterPro" id="IPR051532">
    <property type="entry name" value="Ester_Hydrolysis_Enzymes"/>
</dbReference>
<dbReference type="PANTHER" id="PTHR30383:SF27">
    <property type="entry name" value="SPORE GERMINATION LIPASE LIPC"/>
    <property type="match status" value="1"/>
</dbReference>
<dbReference type="PANTHER" id="PTHR30383">
    <property type="entry name" value="THIOESTERASE 1/PROTEASE 1/LYSOPHOSPHOLIPASE L1"/>
    <property type="match status" value="1"/>
</dbReference>
<protein>
    <submittedName>
        <fullName evidence="2">Spore germination lipase LipC</fullName>
    </submittedName>
</protein>
<dbReference type="Pfam" id="PF13472">
    <property type="entry name" value="Lipase_GDSL_2"/>
    <property type="match status" value="1"/>
</dbReference>
<proteinExistence type="predicted"/>
<name>A0A8D5UE61_9BACL</name>
<dbReference type="Gene3D" id="3.40.50.1110">
    <property type="entry name" value="SGNH hydrolase"/>
    <property type="match status" value="1"/>
</dbReference>
<dbReference type="AlphaFoldDB" id="A0A8D5UE61"/>
<dbReference type="InterPro" id="IPR036514">
    <property type="entry name" value="SGNH_hydro_sf"/>
</dbReference>
<dbReference type="SUPFAM" id="SSF52266">
    <property type="entry name" value="SGNH hydrolase"/>
    <property type="match status" value="1"/>
</dbReference>
<evidence type="ECO:0000313" key="2">
    <source>
        <dbReference type="EMBL" id="BCU81500.1"/>
    </source>
</evidence>
<dbReference type="KEGG" id="pabs:JIR001_12830"/>
<evidence type="ECO:0000313" key="3">
    <source>
        <dbReference type="Proteomes" id="UP000677436"/>
    </source>
</evidence>
<sequence>MAQHFVYTALGDSITAGYNAPRRIGYAHRLTKRLKHIGLPAKLYTISKKGWTSGDLLQASTWLSTRMAIQNARLITVYIGGNDLILAHVKYLLTRNPNVFNQVISTYGNNLHLLYKQIRRLSPVSVYALNLYNPFPHSALPNTWVPVLNQVTADVSTLWNITVVNIYDLFQGMEPLFIDGYQTGRLENYVPLITRNPVHPNERGHELIAQELWETISFL</sequence>
<feature type="domain" description="SGNH hydrolase-type esterase" evidence="1">
    <location>
        <begin position="9"/>
        <end position="207"/>
    </location>
</feature>
<evidence type="ECO:0000259" key="1">
    <source>
        <dbReference type="Pfam" id="PF13472"/>
    </source>
</evidence>
<dbReference type="RefSeq" id="WP_212774721.1">
    <property type="nucleotide sequence ID" value="NZ_AP024601.1"/>
</dbReference>
<reference evidence="2" key="2">
    <citation type="journal article" date="2021" name="Microbiol. Resour. Announc.">
        <title>Complete Genome Sequence of Polycladomyces abyssicola JIR-001T, Isolated from Hemipelagic Sediment in Deep Seawater.</title>
        <authorList>
            <person name="Tsubouchi T."/>
            <person name="Kaneko Y."/>
        </authorList>
    </citation>
    <scope>NUCLEOTIDE SEQUENCE</scope>
    <source>
        <strain evidence="2">JIR-001</strain>
    </source>
</reference>